<dbReference type="InterPro" id="IPR000535">
    <property type="entry name" value="MSP_dom"/>
</dbReference>
<dbReference type="Gene3D" id="2.60.40.10">
    <property type="entry name" value="Immunoglobulins"/>
    <property type="match status" value="1"/>
</dbReference>
<evidence type="ECO:0000256" key="2">
    <source>
        <dbReference type="SAM" id="MobiDB-lite"/>
    </source>
</evidence>
<dbReference type="PANTHER" id="PTHR22947">
    <property type="entry name" value="MAJOR SPERM PROTEIN"/>
    <property type="match status" value="1"/>
</dbReference>
<dbReference type="AlphaFoldDB" id="A0A9J2NZQ6"/>
<name>A0A9J2NZQ6_ASCLU</name>
<evidence type="ECO:0000313" key="5">
    <source>
        <dbReference type="WBParaSite" id="ALUE_0000284401-mRNA-1"/>
    </source>
</evidence>
<accession>A0A9J2NZQ6</accession>
<proteinExistence type="predicted"/>
<dbReference type="WBParaSite" id="ALUE_0000284401-mRNA-1">
    <property type="protein sequence ID" value="ALUE_0000284401-mRNA-1"/>
    <property type="gene ID" value="ALUE_0000284401"/>
</dbReference>
<evidence type="ECO:0000256" key="1">
    <source>
        <dbReference type="RuleBase" id="RU003425"/>
    </source>
</evidence>
<evidence type="ECO:0000259" key="3">
    <source>
        <dbReference type="PROSITE" id="PS50202"/>
    </source>
</evidence>
<dbReference type="Pfam" id="PF00635">
    <property type="entry name" value="Motile_Sperm"/>
    <property type="match status" value="1"/>
</dbReference>
<comment type="function">
    <text evidence="1">Central component in molecular interactions underlying sperm crawling. Forms an extensive filament system that extends from sperm villipoda, along the leading edge of the pseudopod.</text>
</comment>
<organism evidence="4 5">
    <name type="scientific">Ascaris lumbricoides</name>
    <name type="common">Giant roundworm</name>
    <dbReference type="NCBI Taxonomy" id="6252"/>
    <lineage>
        <taxon>Eukaryota</taxon>
        <taxon>Metazoa</taxon>
        <taxon>Ecdysozoa</taxon>
        <taxon>Nematoda</taxon>
        <taxon>Chromadorea</taxon>
        <taxon>Rhabditida</taxon>
        <taxon>Spirurina</taxon>
        <taxon>Ascaridomorpha</taxon>
        <taxon>Ascaridoidea</taxon>
        <taxon>Ascarididae</taxon>
        <taxon>Ascaris</taxon>
    </lineage>
</organism>
<sequence length="315" mass="35401">MPANLTITPAVMQVSARGGSTKHRLKCVGDQRVVFKVKLKAKYYKFYKVWPVMGFIQPGATREITFTRKPGKIGKDYLVIQYIIAPSGYDPREPFVKGAQIGKLIFKIDAVEGDPMKAEETTYRGDIVTDVGQDWNRKVSRDEDERIEREIAAQYDHMRADDDQGDLDIVDSETKYKSSDVFFPSDDVMKAKTMTMEVQRPSRDKKAKKDDILEAKTMVMSVQPGSRGKEARVDEDLNAAKTMRTDIEKRSVDKDLEDVKTMKWSVTEPEQLRQQGAFGPASEPKGGKGAAGPKTAVGRRGGSFDPCIFPELYQK</sequence>
<keyword evidence="4" id="KW-1185">Reference proteome</keyword>
<dbReference type="PROSITE" id="PS50202">
    <property type="entry name" value="MSP"/>
    <property type="match status" value="1"/>
</dbReference>
<dbReference type="PANTHER" id="PTHR22947:SF39">
    <property type="entry name" value="MSP DOMAIN-CONTAINING PROTEIN"/>
    <property type="match status" value="1"/>
</dbReference>
<dbReference type="InterPro" id="IPR008962">
    <property type="entry name" value="PapD-like_sf"/>
</dbReference>
<dbReference type="Proteomes" id="UP000036681">
    <property type="component" value="Unplaced"/>
</dbReference>
<reference evidence="5" key="1">
    <citation type="submission" date="2023-03" db="UniProtKB">
        <authorList>
            <consortium name="WormBaseParasite"/>
        </authorList>
    </citation>
    <scope>IDENTIFICATION</scope>
</reference>
<keyword evidence="1" id="KW-0963">Cytoplasm</keyword>
<dbReference type="SUPFAM" id="SSF49354">
    <property type="entry name" value="PapD-like"/>
    <property type="match status" value="1"/>
</dbReference>
<feature type="domain" description="MSP" evidence="3">
    <location>
        <begin position="1"/>
        <end position="111"/>
    </location>
</feature>
<dbReference type="InterPro" id="IPR051774">
    <property type="entry name" value="Sperm-specific_class_P"/>
</dbReference>
<dbReference type="InterPro" id="IPR013783">
    <property type="entry name" value="Ig-like_fold"/>
</dbReference>
<evidence type="ECO:0000313" key="4">
    <source>
        <dbReference type="Proteomes" id="UP000036681"/>
    </source>
</evidence>
<keyword evidence="1" id="KW-0206">Cytoskeleton</keyword>
<protein>
    <recommendedName>
        <fullName evidence="1">Major sperm protein</fullName>
    </recommendedName>
</protein>
<feature type="region of interest" description="Disordered" evidence="2">
    <location>
        <begin position="263"/>
        <end position="315"/>
    </location>
</feature>